<dbReference type="Gene3D" id="3.30.160.60">
    <property type="entry name" value="Classic Zinc Finger"/>
    <property type="match status" value="1"/>
</dbReference>
<dbReference type="InterPro" id="IPR036236">
    <property type="entry name" value="Znf_C2H2_sf"/>
</dbReference>
<reference evidence="3 4" key="1">
    <citation type="submission" date="2017-09" db="EMBL/GenBank/DDBJ databases">
        <authorList>
            <consortium name="International Durum Wheat Genome Sequencing Consortium (IDWGSC)"/>
            <person name="Milanesi L."/>
        </authorList>
    </citation>
    <scope>NUCLEOTIDE SEQUENCE [LARGE SCALE GENOMIC DNA]</scope>
    <source>
        <strain evidence="4">cv. Svevo</strain>
    </source>
</reference>
<gene>
    <name evidence="3" type="ORF">TRITD_5Bv1G132670</name>
</gene>
<dbReference type="Gramene" id="TRITD5Bv1G132670.2">
    <property type="protein sequence ID" value="TRITD5Bv1G132670.2"/>
    <property type="gene ID" value="TRITD5Bv1G132670"/>
</dbReference>
<name>A0A9R1ALY7_TRITD</name>
<dbReference type="SMART" id="SM00451">
    <property type="entry name" value="ZnF_U1"/>
    <property type="match status" value="2"/>
</dbReference>
<dbReference type="InterPro" id="IPR013087">
    <property type="entry name" value="Znf_C2H2_type"/>
</dbReference>
<dbReference type="PANTHER" id="PTHR47487:SF9">
    <property type="entry name" value="OS09G0421700 PROTEIN"/>
    <property type="match status" value="1"/>
</dbReference>
<dbReference type="Pfam" id="PF12874">
    <property type="entry name" value="zf-met"/>
    <property type="match status" value="1"/>
</dbReference>
<feature type="compositionally biased region" description="Basic and acidic residues" evidence="1">
    <location>
        <begin position="134"/>
        <end position="145"/>
    </location>
</feature>
<dbReference type="EMBL" id="LT934120">
    <property type="protein sequence ID" value="VAI32730.1"/>
    <property type="molecule type" value="Genomic_DNA"/>
</dbReference>
<proteinExistence type="predicted"/>
<protein>
    <recommendedName>
        <fullName evidence="2">U1-type domain-containing protein</fullName>
    </recommendedName>
</protein>
<evidence type="ECO:0000259" key="2">
    <source>
        <dbReference type="SMART" id="SM00451"/>
    </source>
</evidence>
<dbReference type="GO" id="GO:0003676">
    <property type="term" value="F:nucleic acid binding"/>
    <property type="evidence" value="ECO:0007669"/>
    <property type="project" value="InterPro"/>
</dbReference>
<accession>A0A9R1ALY7</accession>
<dbReference type="InterPro" id="IPR003604">
    <property type="entry name" value="Matrin/U1-like-C_Znf_C2H2"/>
</dbReference>
<evidence type="ECO:0000313" key="3">
    <source>
        <dbReference type="EMBL" id="VAI32730.1"/>
    </source>
</evidence>
<feature type="domain" description="U1-type" evidence="2">
    <location>
        <begin position="184"/>
        <end position="215"/>
    </location>
</feature>
<dbReference type="OMA" id="PLLKWRC"/>
<dbReference type="AlphaFoldDB" id="A0A9R1ALY7"/>
<dbReference type="Proteomes" id="UP000324705">
    <property type="component" value="Chromosome 5B"/>
</dbReference>
<organism evidence="3 4">
    <name type="scientific">Triticum turgidum subsp. durum</name>
    <name type="common">Durum wheat</name>
    <name type="synonym">Triticum durum</name>
    <dbReference type="NCBI Taxonomy" id="4567"/>
    <lineage>
        <taxon>Eukaryota</taxon>
        <taxon>Viridiplantae</taxon>
        <taxon>Streptophyta</taxon>
        <taxon>Embryophyta</taxon>
        <taxon>Tracheophyta</taxon>
        <taxon>Spermatophyta</taxon>
        <taxon>Magnoliopsida</taxon>
        <taxon>Liliopsida</taxon>
        <taxon>Poales</taxon>
        <taxon>Poaceae</taxon>
        <taxon>BOP clade</taxon>
        <taxon>Pooideae</taxon>
        <taxon>Triticodae</taxon>
        <taxon>Triticeae</taxon>
        <taxon>Triticinae</taxon>
        <taxon>Triticum</taxon>
    </lineage>
</organism>
<feature type="domain" description="U1-type" evidence="2">
    <location>
        <begin position="229"/>
        <end position="264"/>
    </location>
</feature>
<evidence type="ECO:0000313" key="4">
    <source>
        <dbReference type="Proteomes" id="UP000324705"/>
    </source>
</evidence>
<dbReference type="GO" id="GO:0008270">
    <property type="term" value="F:zinc ion binding"/>
    <property type="evidence" value="ECO:0007669"/>
    <property type="project" value="InterPro"/>
</dbReference>
<feature type="region of interest" description="Disordered" evidence="1">
    <location>
        <begin position="131"/>
        <end position="157"/>
    </location>
</feature>
<dbReference type="PANTHER" id="PTHR47487">
    <property type="entry name" value="OS06G0651300 PROTEIN-RELATED"/>
    <property type="match status" value="1"/>
</dbReference>
<sequence length="277" mass="30959">MEFSRRGPATDDPPPHGEAMLVMRDALLWQLQKDRLRQEIIVAELAKIECATALRAVSSHHGTPMPRDSMPQHRGPVFGWEHYADVGEENDVKLPSNYGRQSAESRFWNPAVEDRAEKCCSPCKCRVNSGEHNSAFDEQKPRDSSENVPPDKASPAEKWELTGITIPVKKPKPPMSPRKRKKPPTRWICPVCQVQVNSAQKQCAGKKHQSNIATLESNIKAIGYQKIQKPPLAGCSICQVMCGSESNLEIHLTGKRHLKKIQALFEESNNKASILSL</sequence>
<keyword evidence="4" id="KW-1185">Reference proteome</keyword>
<dbReference type="SUPFAM" id="SSF57667">
    <property type="entry name" value="beta-beta-alpha zinc fingers"/>
    <property type="match status" value="2"/>
</dbReference>
<evidence type="ECO:0000256" key="1">
    <source>
        <dbReference type="SAM" id="MobiDB-lite"/>
    </source>
</evidence>